<evidence type="ECO:0000313" key="1">
    <source>
        <dbReference type="EMBL" id="VUZ53265.1"/>
    </source>
</evidence>
<feature type="non-terminal residue" evidence="1">
    <location>
        <position position="1"/>
    </location>
</feature>
<evidence type="ECO:0000313" key="2">
    <source>
        <dbReference type="Proteomes" id="UP000321570"/>
    </source>
</evidence>
<name>A0A564Z1B2_HYMDI</name>
<protein>
    <submittedName>
        <fullName evidence="1">Uncharacterized protein</fullName>
    </submittedName>
</protein>
<reference evidence="1 2" key="1">
    <citation type="submission" date="2019-07" db="EMBL/GenBank/DDBJ databases">
        <authorList>
            <person name="Jastrzebski P J."/>
            <person name="Paukszto L."/>
            <person name="Jastrzebski P J."/>
        </authorList>
    </citation>
    <scope>NUCLEOTIDE SEQUENCE [LARGE SCALE GENOMIC DNA]</scope>
    <source>
        <strain evidence="1 2">WMS-il1</strain>
    </source>
</reference>
<proteinExistence type="predicted"/>
<keyword evidence="2" id="KW-1185">Reference proteome</keyword>
<gene>
    <name evidence="1" type="ORF">WMSIL1_LOCUS11620</name>
</gene>
<organism evidence="1 2">
    <name type="scientific">Hymenolepis diminuta</name>
    <name type="common">Rat tapeworm</name>
    <dbReference type="NCBI Taxonomy" id="6216"/>
    <lineage>
        <taxon>Eukaryota</taxon>
        <taxon>Metazoa</taxon>
        <taxon>Spiralia</taxon>
        <taxon>Lophotrochozoa</taxon>
        <taxon>Platyhelminthes</taxon>
        <taxon>Cestoda</taxon>
        <taxon>Eucestoda</taxon>
        <taxon>Cyclophyllidea</taxon>
        <taxon>Hymenolepididae</taxon>
        <taxon>Hymenolepis</taxon>
    </lineage>
</organism>
<dbReference type="Proteomes" id="UP000321570">
    <property type="component" value="Unassembled WGS sequence"/>
</dbReference>
<dbReference type="EMBL" id="CABIJS010000555">
    <property type="protein sequence ID" value="VUZ53265.1"/>
    <property type="molecule type" value="Genomic_DNA"/>
</dbReference>
<sequence>SSLFLSPLLLASILVVVALKTFWSNQFLVFYSTIVASPYSNSYELVTVVSCHP</sequence>
<accession>A0A564Z1B2</accession>
<dbReference type="AlphaFoldDB" id="A0A564Z1B2"/>